<dbReference type="PROSITE" id="PS51184">
    <property type="entry name" value="JMJC"/>
    <property type="match status" value="1"/>
</dbReference>
<feature type="domain" description="JmjC" evidence="1">
    <location>
        <begin position="105"/>
        <end position="266"/>
    </location>
</feature>
<dbReference type="Proteomes" id="UP000320496">
    <property type="component" value="Chromosome"/>
</dbReference>
<organism evidence="2 3">
    <name type="scientific">Maioricimonas rarisocia</name>
    <dbReference type="NCBI Taxonomy" id="2528026"/>
    <lineage>
        <taxon>Bacteria</taxon>
        <taxon>Pseudomonadati</taxon>
        <taxon>Planctomycetota</taxon>
        <taxon>Planctomycetia</taxon>
        <taxon>Planctomycetales</taxon>
        <taxon>Planctomycetaceae</taxon>
        <taxon>Maioricimonas</taxon>
    </lineage>
</organism>
<keyword evidence="3" id="KW-1185">Reference proteome</keyword>
<gene>
    <name evidence="2" type="ORF">Mal4_23010</name>
</gene>
<dbReference type="OrthoDB" id="3776825at2"/>
<protein>
    <recommendedName>
        <fullName evidence="1">JmjC domain-containing protein</fullName>
    </recommendedName>
</protein>
<dbReference type="RefSeq" id="WP_145369312.1">
    <property type="nucleotide sequence ID" value="NZ_CP036275.1"/>
</dbReference>
<dbReference type="Gene3D" id="2.60.120.650">
    <property type="entry name" value="Cupin"/>
    <property type="match status" value="1"/>
</dbReference>
<dbReference type="EMBL" id="CP036275">
    <property type="protein sequence ID" value="QDU37982.1"/>
    <property type="molecule type" value="Genomic_DNA"/>
</dbReference>
<reference evidence="2 3" key="1">
    <citation type="submission" date="2019-02" db="EMBL/GenBank/DDBJ databases">
        <title>Deep-cultivation of Planctomycetes and their phenomic and genomic characterization uncovers novel biology.</title>
        <authorList>
            <person name="Wiegand S."/>
            <person name="Jogler M."/>
            <person name="Boedeker C."/>
            <person name="Pinto D."/>
            <person name="Vollmers J."/>
            <person name="Rivas-Marin E."/>
            <person name="Kohn T."/>
            <person name="Peeters S.H."/>
            <person name="Heuer A."/>
            <person name="Rast P."/>
            <person name="Oberbeckmann S."/>
            <person name="Bunk B."/>
            <person name="Jeske O."/>
            <person name="Meyerdierks A."/>
            <person name="Storesund J.E."/>
            <person name="Kallscheuer N."/>
            <person name="Luecker S."/>
            <person name="Lage O.M."/>
            <person name="Pohl T."/>
            <person name="Merkel B.J."/>
            <person name="Hornburger P."/>
            <person name="Mueller R.-W."/>
            <person name="Bruemmer F."/>
            <person name="Labrenz M."/>
            <person name="Spormann A.M."/>
            <person name="Op den Camp H."/>
            <person name="Overmann J."/>
            <person name="Amann R."/>
            <person name="Jetten M.S.M."/>
            <person name="Mascher T."/>
            <person name="Medema M.H."/>
            <person name="Devos D.P."/>
            <person name="Kaster A.-K."/>
            <person name="Ovreas L."/>
            <person name="Rohde M."/>
            <person name="Galperin M.Y."/>
            <person name="Jogler C."/>
        </authorList>
    </citation>
    <scope>NUCLEOTIDE SEQUENCE [LARGE SCALE GENOMIC DNA]</scope>
    <source>
        <strain evidence="2 3">Mal4</strain>
    </source>
</reference>
<name>A0A517Z653_9PLAN</name>
<dbReference type="InterPro" id="IPR003347">
    <property type="entry name" value="JmjC_dom"/>
</dbReference>
<proteinExistence type="predicted"/>
<dbReference type="SUPFAM" id="SSF51197">
    <property type="entry name" value="Clavaminate synthase-like"/>
    <property type="match status" value="1"/>
</dbReference>
<accession>A0A517Z653</accession>
<sequence length="301" mass="34431">MTSQLLSPPPTTTAPVQQSVGQRHLLAFNANDFQDCFSRRPFLIEHRLCNHPLFEVERILELARALPVSCIEYNAGKLPTSIDARLTPRNGLSVDETIRRIEECESWMVLKYVEQDPAYRDLLEACLKEIRPHSEQIAPGMTHAQAFVFLTSPGSVTPYHIDPEHNFLLQVRGSKTVRQWDGADRSILSEAELEAFYTNRGRNLEYREEIAEHAWTFDLQPGQGLHFPVTNPHWVQNGPEVSVSFSITFRTPDLDRRAGVHRVNAGLRRLGITPAPVGDHPGRDWYKYQAYRLCRRLRPGK</sequence>
<dbReference type="KEGG" id="mri:Mal4_23010"/>
<dbReference type="AlphaFoldDB" id="A0A517Z653"/>
<dbReference type="Pfam" id="PF08007">
    <property type="entry name" value="JmjC_2"/>
    <property type="match status" value="1"/>
</dbReference>
<evidence type="ECO:0000313" key="3">
    <source>
        <dbReference type="Proteomes" id="UP000320496"/>
    </source>
</evidence>
<evidence type="ECO:0000313" key="2">
    <source>
        <dbReference type="EMBL" id="QDU37982.1"/>
    </source>
</evidence>
<evidence type="ECO:0000259" key="1">
    <source>
        <dbReference type="PROSITE" id="PS51184"/>
    </source>
</evidence>